<dbReference type="EMBL" id="VCDI01000009">
    <property type="protein sequence ID" value="TLU71046.1"/>
    <property type="molecule type" value="Genomic_DNA"/>
</dbReference>
<dbReference type="Pfam" id="PF00561">
    <property type="entry name" value="Abhydrolase_1"/>
    <property type="match status" value="1"/>
</dbReference>
<dbReference type="GO" id="GO:0016787">
    <property type="term" value="F:hydrolase activity"/>
    <property type="evidence" value="ECO:0007669"/>
    <property type="project" value="UniProtKB-KW"/>
</dbReference>
<dbReference type="AlphaFoldDB" id="A0A5R9J6R8"/>
<evidence type="ECO:0000313" key="3">
    <source>
        <dbReference type="EMBL" id="TLU71046.1"/>
    </source>
</evidence>
<gene>
    <name evidence="3" type="ORF">FE263_18840</name>
</gene>
<reference evidence="3 4" key="1">
    <citation type="submission" date="2019-05" db="EMBL/GenBank/DDBJ databases">
        <authorList>
            <person name="Pankratov T."/>
            <person name="Grouzdev D."/>
        </authorList>
    </citation>
    <scope>NUCLEOTIDE SEQUENCE [LARGE SCALE GENOMIC DNA]</scope>
    <source>
        <strain evidence="3 4">KEBCLARHB70R</strain>
    </source>
</reference>
<evidence type="ECO:0000259" key="2">
    <source>
        <dbReference type="Pfam" id="PF00561"/>
    </source>
</evidence>
<dbReference type="InterPro" id="IPR029058">
    <property type="entry name" value="AB_hydrolase_fold"/>
</dbReference>
<keyword evidence="4" id="KW-1185">Reference proteome</keyword>
<accession>A0A5R9J6R8</accession>
<feature type="domain" description="AB hydrolase-1" evidence="2">
    <location>
        <begin position="36"/>
        <end position="274"/>
    </location>
</feature>
<dbReference type="Proteomes" id="UP000305654">
    <property type="component" value="Unassembled WGS sequence"/>
</dbReference>
<evidence type="ECO:0000256" key="1">
    <source>
        <dbReference type="ARBA" id="ARBA00022801"/>
    </source>
</evidence>
<dbReference type="PANTHER" id="PTHR43329">
    <property type="entry name" value="EPOXIDE HYDROLASE"/>
    <property type="match status" value="1"/>
</dbReference>
<name>A0A5R9J6R8_9PROT</name>
<dbReference type="OrthoDB" id="9801400at2"/>
<dbReference type="PRINTS" id="PR00412">
    <property type="entry name" value="EPOXHYDRLASE"/>
</dbReference>
<sequence>MREATGRQTPMQTIFVEANGQRFEVVEAGEGDRLALCLHGFPEHAVSWRHQMPVLAGLGYRVWAVNQRGYGRSSRPRGVPAYALAELVADIAALIDASGATSVTLIGHDWGAMVAWCFAAARVRPLERLVIMNVPHPLCFRDALRHWRQKRRSWYVAFFQIPMLPDRLLAAKRGASVRRMFAGLSLPPEILAVYADQIAQPGAATAMLNWYRAMRLPGQKTPGLSRIIEVPTLVIWGEQDVALDLICLRGTERYVRHLAVERLPGVSHWVQQDAPDRVNALLRRFLSGMP</sequence>
<dbReference type="SUPFAM" id="SSF53474">
    <property type="entry name" value="alpha/beta-Hydrolases"/>
    <property type="match status" value="1"/>
</dbReference>
<proteinExistence type="predicted"/>
<organism evidence="3 4">
    <name type="scientific">Lichenicoccus roseus</name>
    <dbReference type="NCBI Taxonomy" id="2683649"/>
    <lineage>
        <taxon>Bacteria</taxon>
        <taxon>Pseudomonadati</taxon>
        <taxon>Pseudomonadota</taxon>
        <taxon>Alphaproteobacteria</taxon>
        <taxon>Acetobacterales</taxon>
        <taxon>Acetobacteraceae</taxon>
        <taxon>Lichenicoccus</taxon>
    </lineage>
</organism>
<protein>
    <submittedName>
        <fullName evidence="3">Alpha/beta hydrolase</fullName>
    </submittedName>
</protein>
<keyword evidence="1 3" id="KW-0378">Hydrolase</keyword>
<dbReference type="Gene3D" id="3.40.50.1820">
    <property type="entry name" value="alpha/beta hydrolase"/>
    <property type="match status" value="1"/>
</dbReference>
<evidence type="ECO:0000313" key="4">
    <source>
        <dbReference type="Proteomes" id="UP000305654"/>
    </source>
</evidence>
<comment type="caution">
    <text evidence="3">The sequence shown here is derived from an EMBL/GenBank/DDBJ whole genome shotgun (WGS) entry which is preliminary data.</text>
</comment>
<dbReference type="InterPro" id="IPR000073">
    <property type="entry name" value="AB_hydrolase_1"/>
</dbReference>
<dbReference type="PRINTS" id="PR00111">
    <property type="entry name" value="ABHYDROLASE"/>
</dbReference>
<dbReference type="InterPro" id="IPR000639">
    <property type="entry name" value="Epox_hydrolase-like"/>
</dbReference>